<comment type="similarity">
    <text evidence="1 5">Belongs to the peptidase S8 family.</text>
</comment>
<keyword evidence="4 5" id="KW-0720">Serine protease</keyword>
<accession>A0ABS4K5Z9</accession>
<feature type="active site" description="Charge relay system" evidence="5">
    <location>
        <position position="523"/>
    </location>
</feature>
<dbReference type="InterPro" id="IPR022398">
    <property type="entry name" value="Peptidase_S8_His-AS"/>
</dbReference>
<keyword evidence="2 5" id="KW-0645">Protease</keyword>
<evidence type="ECO:0000256" key="2">
    <source>
        <dbReference type="ARBA" id="ARBA00022670"/>
    </source>
</evidence>
<keyword evidence="3 5" id="KW-0378">Hydrolase</keyword>
<gene>
    <name evidence="7" type="ORF">J2Z44_003044</name>
</gene>
<sequence>MEDLNLNIEELIEEEDKRESSNSPICNEAYYSEDYLNYLVEFEGDISAQIEKLDYACAFRFSPFYYVASVRVGMLPRLFEDVPGIINADTSLPYTLSEIQPVVAANITKFHGNTFLSLRGGGTIAAIIDTGIDYLNPQFRDANGNTRILAIWDQSIPGTAPSPGVGFGTVYTREQINEAIKAYDSGGDPYAIVPHKDTIGHGTNVAGLVGSRGLNGVVGGAPDCNFVIVKLKEAKMVALRLAGIDERKGIIYEGLDYLEGVRYVSNFQSEIDRPMAVLLSLETNLSGHDGTSSLERFITYFATRKGLVFVAGSGNQGDSDTHASGVFTKSQQVRTVEIFVDENEQNLVLAIWAQKPDRISVGLVSPSGEIIAPVSPKVKTEEKFNLVFEGSTVLITNNLPEDTTGDHYITINIQRPKGGIWQLRIRGEYIVIGNFNVWLPQRQLLQPLTRFLDASPYITLTTPGTTRAVITTAFYNQNSNTIMAGSGRGPTRIGEMKPDIATGGFMAATTGLSNTTVEATGSSVGAAVLTGGVLLLLEWGIVRGNDPTMYGPTVKSYLTRGARRRIGDVYPNTEWGYGFLDLQGTLQSMRNTEYREISESYRGEEHSDNLRNNINMEEKFRKKDKSHIDKLSINTVVRTPIDLYYRINL</sequence>
<feature type="domain" description="Peptidase S8/S53" evidence="6">
    <location>
        <begin position="121"/>
        <end position="395"/>
    </location>
</feature>
<dbReference type="Gene3D" id="2.60.120.1290">
    <property type="match status" value="1"/>
</dbReference>
<evidence type="ECO:0000256" key="1">
    <source>
        <dbReference type="ARBA" id="ARBA00011073"/>
    </source>
</evidence>
<dbReference type="PROSITE" id="PS00137">
    <property type="entry name" value="SUBTILASE_HIS"/>
    <property type="match status" value="1"/>
</dbReference>
<dbReference type="InterPro" id="IPR015500">
    <property type="entry name" value="Peptidase_S8_subtilisin-rel"/>
</dbReference>
<dbReference type="RefSeq" id="WP_021285538.1">
    <property type="nucleotide sequence ID" value="NZ_JAGGLL010000025.1"/>
</dbReference>
<dbReference type="SUPFAM" id="SSF52743">
    <property type="entry name" value="Subtilisin-like"/>
    <property type="match status" value="1"/>
</dbReference>
<protein>
    <submittedName>
        <fullName evidence="7">Subtilisin family serine protease</fullName>
    </submittedName>
</protein>
<evidence type="ECO:0000313" key="7">
    <source>
        <dbReference type="EMBL" id="MBP2023207.1"/>
    </source>
</evidence>
<feature type="domain" description="Peptidase S8/S53" evidence="6">
    <location>
        <begin position="459"/>
        <end position="578"/>
    </location>
</feature>
<evidence type="ECO:0000256" key="4">
    <source>
        <dbReference type="ARBA" id="ARBA00022825"/>
    </source>
</evidence>
<evidence type="ECO:0000256" key="3">
    <source>
        <dbReference type="ARBA" id="ARBA00022801"/>
    </source>
</evidence>
<dbReference type="PROSITE" id="PS51892">
    <property type="entry name" value="SUBTILASE"/>
    <property type="match status" value="1"/>
</dbReference>
<feature type="active site" description="Charge relay system" evidence="5">
    <location>
        <position position="201"/>
    </location>
</feature>
<dbReference type="GO" id="GO:0008233">
    <property type="term" value="F:peptidase activity"/>
    <property type="evidence" value="ECO:0007669"/>
    <property type="project" value="UniProtKB-KW"/>
</dbReference>
<dbReference type="InterPro" id="IPR034045">
    <property type="entry name" value="Pep_S8_CspA-like"/>
</dbReference>
<dbReference type="InterPro" id="IPR050131">
    <property type="entry name" value="Peptidase_S8_subtilisin-like"/>
</dbReference>
<organism evidence="7 8">
    <name type="scientific">Clostridium punense</name>
    <dbReference type="NCBI Taxonomy" id="1054297"/>
    <lineage>
        <taxon>Bacteria</taxon>
        <taxon>Bacillati</taxon>
        <taxon>Bacillota</taxon>
        <taxon>Clostridia</taxon>
        <taxon>Eubacteriales</taxon>
        <taxon>Clostridiaceae</taxon>
        <taxon>Clostridium</taxon>
    </lineage>
</organism>
<comment type="caution">
    <text evidence="7">The sequence shown here is derived from an EMBL/GenBank/DDBJ whole genome shotgun (WGS) entry which is preliminary data.</text>
</comment>
<feature type="active site" description="Charge relay system" evidence="5">
    <location>
        <position position="129"/>
    </location>
</feature>
<dbReference type="PROSITE" id="PS00136">
    <property type="entry name" value="SUBTILASE_ASP"/>
    <property type="match status" value="1"/>
</dbReference>
<dbReference type="InterPro" id="IPR036852">
    <property type="entry name" value="Peptidase_S8/S53_dom_sf"/>
</dbReference>
<dbReference type="Gene3D" id="3.40.50.200">
    <property type="entry name" value="Peptidase S8/S53 domain"/>
    <property type="match status" value="1"/>
</dbReference>
<name>A0ABS4K5Z9_9CLOT</name>
<dbReference type="PANTHER" id="PTHR43806:SF11">
    <property type="entry name" value="CEREVISIN-RELATED"/>
    <property type="match status" value="1"/>
</dbReference>
<dbReference type="GO" id="GO:0006508">
    <property type="term" value="P:proteolysis"/>
    <property type="evidence" value="ECO:0007669"/>
    <property type="project" value="UniProtKB-KW"/>
</dbReference>
<dbReference type="CDD" id="cd07478">
    <property type="entry name" value="Peptidases_S8_CspA-like"/>
    <property type="match status" value="1"/>
</dbReference>
<evidence type="ECO:0000256" key="5">
    <source>
        <dbReference type="PROSITE-ProRule" id="PRU01240"/>
    </source>
</evidence>
<evidence type="ECO:0000313" key="8">
    <source>
        <dbReference type="Proteomes" id="UP001519308"/>
    </source>
</evidence>
<evidence type="ECO:0000259" key="6">
    <source>
        <dbReference type="Pfam" id="PF00082"/>
    </source>
</evidence>
<dbReference type="InterPro" id="IPR023827">
    <property type="entry name" value="Peptidase_S8_Asp-AS"/>
</dbReference>
<dbReference type="PRINTS" id="PR00723">
    <property type="entry name" value="SUBTILISIN"/>
</dbReference>
<reference evidence="7 8" key="1">
    <citation type="submission" date="2021-03" db="EMBL/GenBank/DDBJ databases">
        <title>Genomic Encyclopedia of Type Strains, Phase IV (KMG-IV): sequencing the most valuable type-strain genomes for metagenomic binning, comparative biology and taxonomic classification.</title>
        <authorList>
            <person name="Goeker M."/>
        </authorList>
    </citation>
    <scope>NUCLEOTIDE SEQUENCE [LARGE SCALE GENOMIC DNA]</scope>
    <source>
        <strain evidence="7 8">DSM 28650</strain>
    </source>
</reference>
<dbReference type="Proteomes" id="UP001519308">
    <property type="component" value="Unassembled WGS sequence"/>
</dbReference>
<keyword evidence="8" id="KW-1185">Reference proteome</keyword>
<dbReference type="Pfam" id="PF00082">
    <property type="entry name" value="Peptidase_S8"/>
    <property type="match status" value="2"/>
</dbReference>
<dbReference type="PANTHER" id="PTHR43806">
    <property type="entry name" value="PEPTIDASE S8"/>
    <property type="match status" value="1"/>
</dbReference>
<proteinExistence type="inferred from homology"/>
<dbReference type="InterPro" id="IPR000209">
    <property type="entry name" value="Peptidase_S8/S53_dom"/>
</dbReference>
<dbReference type="EMBL" id="JAGGLL010000025">
    <property type="protein sequence ID" value="MBP2023207.1"/>
    <property type="molecule type" value="Genomic_DNA"/>
</dbReference>